<keyword evidence="2" id="KW-0472">Membrane</keyword>
<dbReference type="Proteomes" id="UP000655588">
    <property type="component" value="Unassembled WGS sequence"/>
</dbReference>
<evidence type="ECO:0008006" key="5">
    <source>
        <dbReference type="Google" id="ProtNLM"/>
    </source>
</evidence>
<comment type="caution">
    <text evidence="3">The sequence shown here is derived from an EMBL/GenBank/DDBJ whole genome shotgun (WGS) entry which is preliminary data.</text>
</comment>
<accession>A0A833SA09</accession>
<gene>
    <name evidence="3" type="ORF">E2986_10872</name>
</gene>
<feature type="region of interest" description="Disordered" evidence="1">
    <location>
        <begin position="1"/>
        <end position="54"/>
    </location>
</feature>
<name>A0A833SA09_9HYME</name>
<dbReference type="Gene3D" id="1.20.120.1630">
    <property type="match status" value="1"/>
</dbReference>
<sequence>MPVAPSCTSIGAMGRSPSKAITPRTGGGGTVRQRKTATTTSTRSRNTGAGSDGMWRFYTDDSPGIKVFENSSSSAGVGNQRGSMAVDILDEDHFAVSAIVTVGMQIIFFTIAATFQLDKLTDFAGGTNFIILALLTFFLGQMGKPYDSRQLMVTIFVCLWGVRLSGYLLYRIIKIGRDKRFEDRRSNVIRFAVFWTFQAVWVYVVSLPVIIINSPRHKIPPAPKTMTTLDSAGLWRLSRHPNYFGEIVVWWGIFVISLNVIEGIEWIAIASPIFTTFIILFLSGMPLLERASDERYRDNAEYRHYKQSTSPLIPMPPSIYVEVPHFLKFLFCCEFPLYDSLDVKPRAAVTESTSISLAAST</sequence>
<evidence type="ECO:0000256" key="1">
    <source>
        <dbReference type="SAM" id="MobiDB-lite"/>
    </source>
</evidence>
<dbReference type="EMBL" id="WNWW01000254">
    <property type="protein sequence ID" value="KAF3427445.1"/>
    <property type="molecule type" value="Genomic_DNA"/>
</dbReference>
<dbReference type="InterPro" id="IPR010721">
    <property type="entry name" value="UstE-like"/>
</dbReference>
<reference evidence="3" key="1">
    <citation type="submission" date="2019-11" db="EMBL/GenBank/DDBJ databases">
        <title>The nuclear and mitochondrial genomes of Frieseomelitta varia - a highly eusocial stingless bee (Meliponini) with a permanently sterile worker caste.</title>
        <authorList>
            <person name="Freitas F.C.P."/>
            <person name="Lourenco A.P."/>
            <person name="Nunes F.M.F."/>
            <person name="Paschoal A.R."/>
            <person name="Abreu F.C.P."/>
            <person name="Barbin F.O."/>
            <person name="Bataglia L."/>
            <person name="Cardoso-Junior C.A.M."/>
            <person name="Cervoni M.S."/>
            <person name="Silva S.R."/>
            <person name="Dalarmi F."/>
            <person name="Del Lama M.A."/>
            <person name="Depintor T.S."/>
            <person name="Ferreira K.M."/>
            <person name="Goria P.S."/>
            <person name="Jaskot M.C."/>
            <person name="Lago D.C."/>
            <person name="Luna-Lucena D."/>
            <person name="Moda L.M."/>
            <person name="Nascimento L."/>
            <person name="Pedrino M."/>
            <person name="Rabico F.O."/>
            <person name="Sanches F.C."/>
            <person name="Santos D.E."/>
            <person name="Santos C.G."/>
            <person name="Vieira J."/>
            <person name="Lopes T.F."/>
            <person name="Barchuk A.R."/>
            <person name="Hartfelder K."/>
            <person name="Simoes Z.L.P."/>
            <person name="Bitondi M.M.G."/>
            <person name="Pinheiro D.G."/>
        </authorList>
    </citation>
    <scope>NUCLEOTIDE SEQUENCE</scope>
    <source>
        <strain evidence="3">USP_RPSP 00005682</strain>
        <tissue evidence="3">Whole individual</tissue>
    </source>
</reference>
<dbReference type="PANTHER" id="PTHR32251:SF15">
    <property type="entry name" value="3-OXO-5-ALPHA-STEROID 4-DEHYDROGENASE (DUF1295)"/>
    <property type="match status" value="1"/>
</dbReference>
<dbReference type="PANTHER" id="PTHR32251">
    <property type="entry name" value="3-OXO-5-ALPHA-STEROID 4-DEHYDROGENASE"/>
    <property type="match status" value="1"/>
</dbReference>
<feature type="transmembrane region" description="Helical" evidence="2">
    <location>
        <begin position="193"/>
        <end position="212"/>
    </location>
</feature>
<feature type="transmembrane region" description="Helical" evidence="2">
    <location>
        <begin position="267"/>
        <end position="288"/>
    </location>
</feature>
<dbReference type="AlphaFoldDB" id="A0A833SA09"/>
<evidence type="ECO:0000256" key="2">
    <source>
        <dbReference type="SAM" id="Phobius"/>
    </source>
</evidence>
<feature type="transmembrane region" description="Helical" evidence="2">
    <location>
        <begin position="123"/>
        <end position="139"/>
    </location>
</feature>
<keyword evidence="2" id="KW-0812">Transmembrane</keyword>
<keyword evidence="4" id="KW-1185">Reference proteome</keyword>
<proteinExistence type="predicted"/>
<dbReference type="GO" id="GO:0016020">
    <property type="term" value="C:membrane"/>
    <property type="evidence" value="ECO:0007669"/>
    <property type="project" value="TreeGrafter"/>
</dbReference>
<protein>
    <recommendedName>
        <fullName evidence="5">Steroid 5-alpha reductase C-terminal domain-containing protein</fullName>
    </recommendedName>
</protein>
<dbReference type="PROSITE" id="PS50244">
    <property type="entry name" value="S5A_REDUCTASE"/>
    <property type="match status" value="1"/>
</dbReference>
<feature type="transmembrane region" description="Helical" evidence="2">
    <location>
        <begin position="151"/>
        <end position="173"/>
    </location>
</feature>
<dbReference type="Pfam" id="PF06966">
    <property type="entry name" value="DUF1295"/>
    <property type="match status" value="2"/>
</dbReference>
<feature type="transmembrane region" description="Helical" evidence="2">
    <location>
        <begin position="243"/>
        <end position="261"/>
    </location>
</feature>
<keyword evidence="2" id="KW-1133">Transmembrane helix</keyword>
<evidence type="ECO:0000313" key="4">
    <source>
        <dbReference type="Proteomes" id="UP000655588"/>
    </source>
</evidence>
<evidence type="ECO:0000313" key="3">
    <source>
        <dbReference type="EMBL" id="KAF3427445.1"/>
    </source>
</evidence>
<feature type="compositionally biased region" description="Low complexity" evidence="1">
    <location>
        <begin position="36"/>
        <end position="49"/>
    </location>
</feature>
<organism evidence="3 4">
    <name type="scientific">Frieseomelitta varia</name>
    <dbReference type="NCBI Taxonomy" id="561572"/>
    <lineage>
        <taxon>Eukaryota</taxon>
        <taxon>Metazoa</taxon>
        <taxon>Ecdysozoa</taxon>
        <taxon>Arthropoda</taxon>
        <taxon>Hexapoda</taxon>
        <taxon>Insecta</taxon>
        <taxon>Pterygota</taxon>
        <taxon>Neoptera</taxon>
        <taxon>Endopterygota</taxon>
        <taxon>Hymenoptera</taxon>
        <taxon>Apocrita</taxon>
        <taxon>Aculeata</taxon>
        <taxon>Apoidea</taxon>
        <taxon>Anthophila</taxon>
        <taxon>Apidae</taxon>
        <taxon>Frieseomelitta</taxon>
    </lineage>
</organism>
<feature type="transmembrane region" description="Helical" evidence="2">
    <location>
        <begin position="94"/>
        <end position="117"/>
    </location>
</feature>